<evidence type="ECO:0000313" key="6">
    <source>
        <dbReference type="Proteomes" id="UP000185924"/>
    </source>
</evidence>
<evidence type="ECO:0000313" key="5">
    <source>
        <dbReference type="EMBL" id="SIQ57841.1"/>
    </source>
</evidence>
<dbReference type="InterPro" id="IPR015943">
    <property type="entry name" value="WD40/YVTN_repeat-like_dom_sf"/>
</dbReference>
<proteinExistence type="predicted"/>
<protein>
    <submittedName>
        <fullName evidence="5">Two-component sensor histidine kinase, contains HisKA and HATPase domains</fullName>
    </submittedName>
</protein>
<dbReference type="STRING" id="1077936.SAMN05421545_0552"/>
<feature type="chain" id="PRO_5012320081" evidence="3">
    <location>
        <begin position="19"/>
        <end position="990"/>
    </location>
</feature>
<dbReference type="PROSITE" id="PS50109">
    <property type="entry name" value="HIS_KIN"/>
    <property type="match status" value="1"/>
</dbReference>
<keyword evidence="2" id="KW-0812">Transmembrane</keyword>
<dbReference type="Pfam" id="PF07568">
    <property type="entry name" value="HisKA_2"/>
    <property type="match status" value="1"/>
</dbReference>
<dbReference type="InterPro" id="IPR011123">
    <property type="entry name" value="Y_Y_Y"/>
</dbReference>
<dbReference type="PANTHER" id="PTHR43547">
    <property type="entry name" value="TWO-COMPONENT HISTIDINE KINASE"/>
    <property type="match status" value="1"/>
</dbReference>
<dbReference type="SUPFAM" id="SSF55874">
    <property type="entry name" value="ATPase domain of HSP90 chaperone/DNA topoisomerase II/histidine kinase"/>
    <property type="match status" value="1"/>
</dbReference>
<keyword evidence="6" id="KW-1185">Reference proteome</keyword>
<feature type="domain" description="Histidine kinase" evidence="4">
    <location>
        <begin position="797"/>
        <end position="990"/>
    </location>
</feature>
<dbReference type="PANTHER" id="PTHR43547:SF2">
    <property type="entry name" value="HYBRID SIGNAL TRANSDUCTION HISTIDINE KINASE C"/>
    <property type="match status" value="1"/>
</dbReference>
<keyword evidence="5" id="KW-0808">Transferase</keyword>
<accession>A0A1N6TX67</accession>
<gene>
    <name evidence="5" type="ORF">SAMN05421545_0552</name>
</gene>
<dbReference type="Gene3D" id="3.30.565.10">
    <property type="entry name" value="Histidine kinase-like ATPase, C-terminal domain"/>
    <property type="match status" value="1"/>
</dbReference>
<dbReference type="InterPro" id="IPR011495">
    <property type="entry name" value="Sig_transdc_His_kin_sub2_dim/P"/>
</dbReference>
<dbReference type="Gene3D" id="2.130.10.10">
    <property type="entry name" value="YVTN repeat-like/Quinoprotein amine dehydrogenase"/>
    <property type="match status" value="3"/>
</dbReference>
<dbReference type="InterPro" id="IPR036890">
    <property type="entry name" value="HATPase_C_sf"/>
</dbReference>
<evidence type="ECO:0000259" key="4">
    <source>
        <dbReference type="PROSITE" id="PS50109"/>
    </source>
</evidence>
<dbReference type="InterPro" id="IPR003594">
    <property type="entry name" value="HATPase_dom"/>
</dbReference>
<dbReference type="Gene3D" id="2.60.40.10">
    <property type="entry name" value="Immunoglobulins"/>
    <property type="match status" value="1"/>
</dbReference>
<sequence>MRLIAFTLLLAVSLNLQAQQFNFRNWSLEQGLPQSQVNDILQDHKGQLWLATLGGLSRFDGSTFHTYTKRDGMSSNSISCLLLDSRQRIWIGTTDKGLMLLTGNNFYAYDLEAGLPPGGVYSIAEDNQGTIWAATDSGVYYLAKNAFVQHTELPPIRYNDVLFTATNELWAGSNSQGVYSITSKGTTNYTSANSSLPYNSVNVLNQSPDGTIWIGTANGAATFRQNKLEHFELPAGITSPNIRDFTTDNYGHQWLSLNLNGVLKYDGKEFQHLTRFSGLRTDRVNCITTDREGNIWIGTTGHGLMQYRNPWFVHFFDMGQVKEPVISALAQDTKGRVWLGTDDGYAAYMEGGILNWLQTDIWPRGTTLHSMWVAHENDVWVCTSKGLYRLGPGKVTHYSTAQGLPSAEVFQAMLMRNGDLLLATAAGLAVLPPNQQFIKPLHKPQLTGNVYALHRDSQGRIWVGAEKGVFRYENNALAAAKGLGEAGFREIRTIAEDEWGTLYFGGFNYGIMAWHDKWRAPKVYNSRNGLPNEGIKSLFVDNTNHLWVGTSRGVLKVQLDQLHTRGRISIRSYANQEGFRGLEVSNKGITQTPDGTVWFATAKGLTMYLPDMDRRNQVYPNTILTNIMLFLKPTDWASMGYATDSTTELPVNLRLPHHQNHLTFDFHGISLTAPDRVRYRYRLKGHDDHWSAVTDHSFATYASLDPGTYTFQLLAANSDGYWTPSPLTYTFTIVPPVWRREWFIVLLVLIATGATISLIRLRERSLVKMNTLLEHKVQYRTQLLEEKNREKEILLKEIHHRVKNNLQIIMSMLNLQARHVQDPNALEVMQSVRGRVRSMAILHERLYQHEDLASIDLNAYIEDICEGLSATYGTKERHIKIKLDIPTIMVEADTALSLGLIVNELVSNSIKYAFPNRYGQVAIYLRPEHENAYTLTVHDDGVGLPSDFQERRKKSFGLQLVSSLARKLGGNIEFQNNNGTKSILYFVLAS</sequence>
<organism evidence="5 6">
    <name type="scientific">Pontibacter lucknowensis</name>
    <dbReference type="NCBI Taxonomy" id="1077936"/>
    <lineage>
        <taxon>Bacteria</taxon>
        <taxon>Pseudomonadati</taxon>
        <taxon>Bacteroidota</taxon>
        <taxon>Cytophagia</taxon>
        <taxon>Cytophagales</taxon>
        <taxon>Hymenobacteraceae</taxon>
        <taxon>Pontibacter</taxon>
    </lineage>
</organism>
<dbReference type="SUPFAM" id="SSF63829">
    <property type="entry name" value="Calcium-dependent phosphotriesterase"/>
    <property type="match status" value="3"/>
</dbReference>
<dbReference type="InterPro" id="IPR011110">
    <property type="entry name" value="Reg_prop"/>
</dbReference>
<feature type="transmembrane region" description="Helical" evidence="2">
    <location>
        <begin position="742"/>
        <end position="761"/>
    </location>
</feature>
<keyword evidence="1" id="KW-0597">Phosphoprotein</keyword>
<dbReference type="Pfam" id="PF07494">
    <property type="entry name" value="Reg_prop"/>
    <property type="match status" value="8"/>
</dbReference>
<keyword evidence="3" id="KW-0732">Signal</keyword>
<keyword evidence="2" id="KW-1133">Transmembrane helix</keyword>
<dbReference type="Proteomes" id="UP000185924">
    <property type="component" value="Unassembled WGS sequence"/>
</dbReference>
<keyword evidence="2" id="KW-0472">Membrane</keyword>
<dbReference type="AlphaFoldDB" id="A0A1N6TX67"/>
<dbReference type="InterPro" id="IPR005467">
    <property type="entry name" value="His_kinase_dom"/>
</dbReference>
<dbReference type="GO" id="GO:0000155">
    <property type="term" value="F:phosphorelay sensor kinase activity"/>
    <property type="evidence" value="ECO:0007669"/>
    <property type="project" value="TreeGrafter"/>
</dbReference>
<evidence type="ECO:0000256" key="1">
    <source>
        <dbReference type="ARBA" id="ARBA00022553"/>
    </source>
</evidence>
<feature type="signal peptide" evidence="3">
    <location>
        <begin position="1"/>
        <end position="18"/>
    </location>
</feature>
<dbReference type="EMBL" id="FTNM01000001">
    <property type="protein sequence ID" value="SIQ57841.1"/>
    <property type="molecule type" value="Genomic_DNA"/>
</dbReference>
<dbReference type="Pfam" id="PF02518">
    <property type="entry name" value="HATPase_c"/>
    <property type="match status" value="1"/>
</dbReference>
<dbReference type="InterPro" id="IPR013783">
    <property type="entry name" value="Ig-like_fold"/>
</dbReference>
<dbReference type="Pfam" id="PF07495">
    <property type="entry name" value="Y_Y_Y"/>
    <property type="match status" value="1"/>
</dbReference>
<evidence type="ECO:0000256" key="2">
    <source>
        <dbReference type="SAM" id="Phobius"/>
    </source>
</evidence>
<reference evidence="6" key="1">
    <citation type="submission" date="2017-01" db="EMBL/GenBank/DDBJ databases">
        <authorList>
            <person name="Varghese N."/>
            <person name="Submissions S."/>
        </authorList>
    </citation>
    <scope>NUCLEOTIDE SEQUENCE [LARGE SCALE GENOMIC DNA]</scope>
    <source>
        <strain evidence="6">DM9</strain>
    </source>
</reference>
<dbReference type="Gene3D" id="3.30.450.20">
    <property type="entry name" value="PAS domain"/>
    <property type="match status" value="1"/>
</dbReference>
<dbReference type="SMART" id="SM00387">
    <property type="entry name" value="HATPase_c"/>
    <property type="match status" value="1"/>
</dbReference>
<name>A0A1N6TX67_9BACT</name>
<keyword evidence="5" id="KW-0418">Kinase</keyword>
<evidence type="ECO:0000256" key="3">
    <source>
        <dbReference type="SAM" id="SignalP"/>
    </source>
</evidence>